<dbReference type="Gene3D" id="6.10.140.1430">
    <property type="match status" value="1"/>
</dbReference>
<dbReference type="EMBL" id="AGSI01000007">
    <property type="protein sequence ID" value="EIE23793.1"/>
    <property type="molecule type" value="Genomic_DNA"/>
</dbReference>
<dbReference type="AlphaFoldDB" id="I0YZH4"/>
<feature type="region of interest" description="Disordered" evidence="1">
    <location>
        <begin position="1"/>
        <end position="59"/>
    </location>
</feature>
<dbReference type="OrthoDB" id="10421495at2759"/>
<evidence type="ECO:0000313" key="3">
    <source>
        <dbReference type="EMBL" id="EIE23793.1"/>
    </source>
</evidence>
<evidence type="ECO:0000256" key="2">
    <source>
        <dbReference type="SAM" id="Phobius"/>
    </source>
</evidence>
<organism evidence="3 4">
    <name type="scientific">Coccomyxa subellipsoidea (strain C-169)</name>
    <name type="common">Green microalga</name>
    <dbReference type="NCBI Taxonomy" id="574566"/>
    <lineage>
        <taxon>Eukaryota</taxon>
        <taxon>Viridiplantae</taxon>
        <taxon>Chlorophyta</taxon>
        <taxon>core chlorophytes</taxon>
        <taxon>Trebouxiophyceae</taxon>
        <taxon>Trebouxiophyceae incertae sedis</taxon>
        <taxon>Coccomyxaceae</taxon>
        <taxon>Coccomyxa</taxon>
        <taxon>Coccomyxa subellipsoidea</taxon>
    </lineage>
</organism>
<keyword evidence="2" id="KW-0472">Membrane</keyword>
<comment type="caution">
    <text evidence="3">The sequence shown here is derived from an EMBL/GenBank/DDBJ whole genome shotgun (WGS) entry which is preliminary data.</text>
</comment>
<evidence type="ECO:0000313" key="4">
    <source>
        <dbReference type="Proteomes" id="UP000007264"/>
    </source>
</evidence>
<gene>
    <name evidence="3" type="ORF">COCSUDRAFT_36594</name>
</gene>
<proteinExistence type="predicted"/>
<keyword evidence="2" id="KW-0812">Transmembrane</keyword>
<dbReference type="Proteomes" id="UP000007264">
    <property type="component" value="Unassembled WGS sequence"/>
</dbReference>
<protein>
    <submittedName>
        <fullName evidence="3">Uncharacterized protein</fullName>
    </submittedName>
</protein>
<feature type="region of interest" description="Disordered" evidence="1">
    <location>
        <begin position="159"/>
        <end position="184"/>
    </location>
</feature>
<reference evidence="3 4" key="1">
    <citation type="journal article" date="2012" name="Genome Biol.">
        <title>The genome of the polar eukaryotic microalga coccomyxa subellipsoidea reveals traits of cold adaptation.</title>
        <authorList>
            <person name="Blanc G."/>
            <person name="Agarkova I."/>
            <person name="Grimwood J."/>
            <person name="Kuo A."/>
            <person name="Brueggeman A."/>
            <person name="Dunigan D."/>
            <person name="Gurnon J."/>
            <person name="Ladunga I."/>
            <person name="Lindquist E."/>
            <person name="Lucas S."/>
            <person name="Pangilinan J."/>
            <person name="Proschold T."/>
            <person name="Salamov A."/>
            <person name="Schmutz J."/>
            <person name="Weeks D."/>
            <person name="Yamada T."/>
            <person name="Claverie J.M."/>
            <person name="Grigoriev I."/>
            <person name="Van Etten J."/>
            <person name="Lomsadze A."/>
            <person name="Borodovsky M."/>
        </authorList>
    </citation>
    <scope>NUCLEOTIDE SEQUENCE [LARGE SCALE GENOMIC DNA]</scope>
    <source>
        <strain evidence="3 4">C-169</strain>
    </source>
</reference>
<dbReference type="GeneID" id="17041785"/>
<feature type="transmembrane region" description="Helical" evidence="2">
    <location>
        <begin position="61"/>
        <end position="80"/>
    </location>
</feature>
<keyword evidence="4" id="KW-1185">Reference proteome</keyword>
<dbReference type="KEGG" id="csl:COCSUDRAFT_36594"/>
<dbReference type="RefSeq" id="XP_005648337.1">
    <property type="nucleotide sequence ID" value="XM_005648280.1"/>
</dbReference>
<name>I0YZH4_COCSC</name>
<keyword evidence="2" id="KW-1133">Transmembrane helix</keyword>
<feature type="compositionally biased region" description="Basic and acidic residues" evidence="1">
    <location>
        <begin position="39"/>
        <end position="59"/>
    </location>
</feature>
<evidence type="ECO:0000256" key="1">
    <source>
        <dbReference type="SAM" id="MobiDB-lite"/>
    </source>
</evidence>
<accession>I0YZH4</accession>
<sequence>MAEQHGHVEVVPVESNLARAVKEEQAKSSVGKPAPSPSKTEDSLADKIKKGDLSDDDKKKLGATAGAAIAFIVALAFGGYKYHQHRQNKKEQELEDAKSGLQHAGKKLGGWFGKKAEEAKDAASDAKDIVADKAGKAKDVIVDKSGDAAYRVGDAAKGVKDQVKGEGHHVEKSAAKASDKSDNLVRSTYEKGASKAEYVKDKVKGAGHSTKRHVKEDSHGFLHGVKSWLGRRKDELDEAARIGRKEQDYVVDKTKAKAHQYSK</sequence>